<dbReference type="EMBL" id="JAAQPE010000081">
    <property type="protein sequence ID" value="KAF5687093.1"/>
    <property type="molecule type" value="Genomic_DNA"/>
</dbReference>
<reference evidence="3 4" key="2">
    <citation type="submission" date="2020-05" db="EMBL/GenBank/DDBJ databases">
        <title>Identification and distribution of gene clusters putatively required for synthesis of sphingolipid metabolism inhibitors in phylogenetically diverse species of the filamentous fungus Fusarium.</title>
        <authorList>
            <person name="Kim H.-S."/>
            <person name="Busman M."/>
            <person name="Brown D.W."/>
            <person name="Divon H."/>
            <person name="Uhlig S."/>
            <person name="Proctor R.H."/>
        </authorList>
    </citation>
    <scope>NUCLEOTIDE SEQUENCE [LARGE SCALE GENOMIC DNA]</scope>
    <source>
        <strain evidence="3 4">NRRL 25331</strain>
    </source>
</reference>
<evidence type="ECO:0000313" key="4">
    <source>
        <dbReference type="Proteomes" id="UP000572754"/>
    </source>
</evidence>
<reference evidence="4" key="1">
    <citation type="journal article" date="2020" name="BMC Genomics">
        <title>Correction to: Identification and distribution of gene clusters required for synthesis of sphingolipid metabolism inhibitors in diverse species of the filamentous fungus Fusarium.</title>
        <authorList>
            <person name="Kim H.S."/>
            <person name="Lohmar J.M."/>
            <person name="Busman M."/>
            <person name="Brown D.W."/>
            <person name="Naumann T.A."/>
            <person name="Divon H.H."/>
            <person name="Lysoe E."/>
            <person name="Uhlig S."/>
            <person name="Proctor R.H."/>
        </authorList>
    </citation>
    <scope>NUCLEOTIDE SEQUENCE [LARGE SCALE GENOMIC DNA]</scope>
    <source>
        <strain evidence="4">NRRL 25331</strain>
    </source>
</reference>
<dbReference type="Proteomes" id="UP000572754">
    <property type="component" value="Unassembled WGS sequence"/>
</dbReference>
<protein>
    <recommendedName>
        <fullName evidence="2">Azaphilone pigments biosynthesis cluster protein L N-terminal domain-containing protein</fullName>
    </recommendedName>
</protein>
<feature type="region of interest" description="Disordered" evidence="1">
    <location>
        <begin position="317"/>
        <end position="337"/>
    </location>
</feature>
<dbReference type="Pfam" id="PF17111">
    <property type="entry name" value="PigL_N"/>
    <property type="match status" value="1"/>
</dbReference>
<name>A0A8H5X9X1_FUSCI</name>
<sequence length="709" mass="80829">MEPVGATASILTFVTVAFSATKSIYGALSAIKDGPEILDSINDEISQLQNILQRLSQVVSSTTRPTDRSKVEQMVKKCRDDLVGFEVKLRQLDVSGADGRRGQLWRKLKICFEEKELDRMRHSTIQDQQSSLITTQSTEILARIQQLQQSSSTATQSTEILNRIEYLQQTSPSATQLNDVLVSLQQLQQSMATLQISSTSAQNKIGSSGISSRVVELDDEDSSISQQTALDDTIARLIRLLEKKPSIVEFDDAQEIFEDLERLLHSVRDDVRSTNVGDWDEDRDADVSKEIKLFTGLLFSAQSLRVNQTAYEAQSCDPSTKEAERNGHRRQCPYSHDNKTTEETSACITKHYREWTYEHRHDINFSEVLLCAGADPTVELEIGYAFILYKLMFSTDIETRKMLYCTFRVSPFLFSDSMNQSLNPIASLCNAWPKTSAEDLNPEQERQIVDLMISQGYSLNLDMGRQSGLHGFFVNKPKSFSRVLERRDLLTYLISRGADPCRADLWGKTPSDFVYGDIYISGYDISRFRCNYPRRARYKNGYSREIFEELWRGREERCPYWNNEPWPEFSNEEAESAFEATLGQSLCTQCWLCFDDDYRSCDRCGICLLVFQYSCTEKLNPDHEHDSHCPRSRVGYFERSENDGQYHFRPKSCSGLDSDDEVSDYDNTSSSSDEFEDEHLPPDQAVTIHQGYDSEEIISDNESVGGVSL</sequence>
<dbReference type="InterPro" id="IPR031348">
    <property type="entry name" value="PigL_N"/>
</dbReference>
<evidence type="ECO:0000313" key="3">
    <source>
        <dbReference type="EMBL" id="KAF5687093.1"/>
    </source>
</evidence>
<dbReference type="AlphaFoldDB" id="A0A8H5X9X1"/>
<evidence type="ECO:0000256" key="1">
    <source>
        <dbReference type="SAM" id="MobiDB-lite"/>
    </source>
</evidence>
<organism evidence="3 4">
    <name type="scientific">Fusarium circinatum</name>
    <name type="common">Pitch canker fungus</name>
    <name type="synonym">Gibberella circinata</name>
    <dbReference type="NCBI Taxonomy" id="48490"/>
    <lineage>
        <taxon>Eukaryota</taxon>
        <taxon>Fungi</taxon>
        <taxon>Dikarya</taxon>
        <taxon>Ascomycota</taxon>
        <taxon>Pezizomycotina</taxon>
        <taxon>Sordariomycetes</taxon>
        <taxon>Hypocreomycetidae</taxon>
        <taxon>Hypocreales</taxon>
        <taxon>Nectriaceae</taxon>
        <taxon>Fusarium</taxon>
        <taxon>Fusarium fujikuroi species complex</taxon>
    </lineage>
</organism>
<feature type="domain" description="Azaphilone pigments biosynthesis cluster protein L N-terminal" evidence="2">
    <location>
        <begin position="1"/>
        <end position="109"/>
    </location>
</feature>
<keyword evidence="4" id="KW-1185">Reference proteome</keyword>
<comment type="caution">
    <text evidence="3">The sequence shown here is derived from an EMBL/GenBank/DDBJ whole genome shotgun (WGS) entry which is preliminary data.</text>
</comment>
<evidence type="ECO:0000259" key="2">
    <source>
        <dbReference type="Pfam" id="PF17111"/>
    </source>
</evidence>
<feature type="region of interest" description="Disordered" evidence="1">
    <location>
        <begin position="651"/>
        <end position="683"/>
    </location>
</feature>
<accession>A0A8H5X9X1</accession>
<gene>
    <name evidence="3" type="ORF">FCIRC_2481</name>
</gene>
<proteinExistence type="predicted"/>
<feature type="region of interest" description="Disordered" evidence="1">
    <location>
        <begin position="690"/>
        <end position="709"/>
    </location>
</feature>